<sequence>MVFMTDFHLQTFPPGGQILPKRKLVESNSEQGRFLYVFQRFVSALLYAACLLILTPAAHAQPVQEPARGTAERSAILNAVRPLAEAHFGAPVEFVVSWLRAGGGWAFAGVAPQRPGGAPIDLRNTVYASEADYMDGLQTYVLLRYQYDRWNVVDFAVGPTDVFWHGHPLYRQVPLGLTP</sequence>
<proteinExistence type="predicted"/>
<gene>
    <name evidence="1" type="ORF">LAX5112_01639</name>
</gene>
<organism evidence="1 2">
    <name type="scientific">Roseibium alexandrii</name>
    <dbReference type="NCBI Taxonomy" id="388408"/>
    <lineage>
        <taxon>Bacteria</taxon>
        <taxon>Pseudomonadati</taxon>
        <taxon>Pseudomonadota</taxon>
        <taxon>Alphaproteobacteria</taxon>
        <taxon>Hyphomicrobiales</taxon>
        <taxon>Stappiaceae</taxon>
        <taxon>Roseibium</taxon>
    </lineage>
</organism>
<reference evidence="2" key="1">
    <citation type="submission" date="2015-07" db="EMBL/GenBank/DDBJ databases">
        <authorList>
            <person name="Rodrigo-Torres Lidia"/>
            <person name="Arahal R.David."/>
        </authorList>
    </citation>
    <scope>NUCLEOTIDE SEQUENCE [LARGE SCALE GENOMIC DNA]</scope>
    <source>
        <strain evidence="2">CECT 5112</strain>
    </source>
</reference>
<keyword evidence="2" id="KW-1185">Reference proteome</keyword>
<accession>A0A0M7A1G8</accession>
<evidence type="ECO:0000313" key="1">
    <source>
        <dbReference type="EMBL" id="CTQ68110.1"/>
    </source>
</evidence>
<evidence type="ECO:0000313" key="2">
    <source>
        <dbReference type="Proteomes" id="UP000053235"/>
    </source>
</evidence>
<dbReference type="AlphaFoldDB" id="A0A0M7A1G8"/>
<dbReference type="STRING" id="388408.LAX5112_01639"/>
<protein>
    <submittedName>
        <fullName evidence="1">Uncharacterized protein</fullName>
    </submittedName>
</protein>
<name>A0A0M7A1G8_9HYPH</name>
<dbReference type="Proteomes" id="UP000053235">
    <property type="component" value="Unassembled WGS sequence"/>
</dbReference>
<dbReference type="EMBL" id="CXWD01000005">
    <property type="protein sequence ID" value="CTQ68110.1"/>
    <property type="molecule type" value="Genomic_DNA"/>
</dbReference>